<evidence type="ECO:0000313" key="1">
    <source>
        <dbReference type="EMBL" id="CAB4985142.1"/>
    </source>
</evidence>
<gene>
    <name evidence="1" type="ORF">UFOPK3990_00671</name>
</gene>
<name>A0A6J7N1K9_9ZZZZ</name>
<dbReference type="SUPFAM" id="SSF53649">
    <property type="entry name" value="Alkaline phosphatase-like"/>
    <property type="match status" value="1"/>
</dbReference>
<accession>A0A6J7N1K9</accession>
<dbReference type="InterPro" id="IPR017850">
    <property type="entry name" value="Alkaline_phosphatase_core_sf"/>
</dbReference>
<dbReference type="PANTHER" id="PTHR10151:SF120">
    <property type="entry name" value="BIS(5'-ADENOSYL)-TRIPHOSPHATASE"/>
    <property type="match status" value="1"/>
</dbReference>
<organism evidence="1">
    <name type="scientific">freshwater metagenome</name>
    <dbReference type="NCBI Taxonomy" id="449393"/>
    <lineage>
        <taxon>unclassified sequences</taxon>
        <taxon>metagenomes</taxon>
        <taxon>ecological metagenomes</taxon>
    </lineage>
</organism>
<reference evidence="1" key="1">
    <citation type="submission" date="2020-05" db="EMBL/GenBank/DDBJ databases">
        <authorList>
            <person name="Chiriac C."/>
            <person name="Salcher M."/>
            <person name="Ghai R."/>
            <person name="Kavagutti S V."/>
        </authorList>
    </citation>
    <scope>NUCLEOTIDE SEQUENCE</scope>
</reference>
<dbReference type="Gene3D" id="3.40.720.10">
    <property type="entry name" value="Alkaline Phosphatase, subunit A"/>
    <property type="match status" value="1"/>
</dbReference>
<dbReference type="Pfam" id="PF01663">
    <property type="entry name" value="Phosphodiest"/>
    <property type="match status" value="1"/>
</dbReference>
<sequence length="266" mass="28968">MKSKILLIGIDGLNLDTALSHAPTLAALKEKGFFTPITIEPPTWSGPSWSTLLTGSTHAQHGVTDNSFTGHKLLHRPDLLSRAYYQDQSTTTFAAAGWPPLVDPIGHGPVIHERREQAKGLRHRVLVRDGETYGYTQVDAEIAAAANYAISQHAPDVSFIYFCGVDEAGHAFGSIGDEYKGAIARIDAYLDNLLQAVQARANQEEPWLVVITTDHGHIDEGGHGGDSARERASFVIAHGVGRQNPQWPQSFEPHELVSLLLAERAK</sequence>
<protein>
    <submittedName>
        <fullName evidence="1">Unannotated protein</fullName>
    </submittedName>
</protein>
<dbReference type="AlphaFoldDB" id="A0A6J7N1K9"/>
<dbReference type="PANTHER" id="PTHR10151">
    <property type="entry name" value="ECTONUCLEOTIDE PYROPHOSPHATASE/PHOSPHODIESTERASE"/>
    <property type="match status" value="1"/>
</dbReference>
<proteinExistence type="predicted"/>
<dbReference type="EMBL" id="CAFBOQ010000015">
    <property type="protein sequence ID" value="CAB4985142.1"/>
    <property type="molecule type" value="Genomic_DNA"/>
</dbReference>
<dbReference type="GO" id="GO:0016787">
    <property type="term" value="F:hydrolase activity"/>
    <property type="evidence" value="ECO:0007669"/>
    <property type="project" value="UniProtKB-ARBA"/>
</dbReference>
<dbReference type="InterPro" id="IPR002591">
    <property type="entry name" value="Phosphodiest/P_Trfase"/>
</dbReference>